<dbReference type="OrthoDB" id="3797035at2"/>
<dbReference type="Pfam" id="PF19516">
    <property type="entry name" value="DUF6049"/>
    <property type="match status" value="2"/>
</dbReference>
<proteinExistence type="predicted"/>
<keyword evidence="1" id="KW-0812">Transmembrane</keyword>
<sequence length="717" mass="74683">MTPTCPSPGQPPTPLRARALLVSLLVTLLGLGLVGTTGPHADAAESDQLSVTIDTLSPTALRSGGSVTVTGRISNPTERTWSRVRVYLALPSEPLTTTRSVDSVLADPTTVGGLRRVTALDSIGTAGDLSPGDTTTFRLEVPFGRLGISGASGVYPVSVQVLATAPNGTRSDDAVGRALTVLPYVADDAVDQPARVSVVWPFVDPVQRDADGLPADADALVQAVSPGGRLDRLLALARADESAPATVLVDPALLDALRDIALDSYGPSRAGGPGGAAAYDPDQPVEEETDTQRVARSFLSDLVTYARRHTVWTLPYGRPDAAALGRPAAAESGQAVTQAAVRATEATVSQFGLRVARTVSWPPNGITNRRRLDRSRALGADAALLSPDVLRGWSPADSDALQVEVDGLPMDAVVLDPGLQPVTTGAGATLALRQRLASRAALSALSPTHPGVVLVADPAFDPGNEWERADFSSVFDPAWVRPVGTDAQLGDAAQVWEGRVRLPGKSKQRPISNDQVEASAEILTGGSALDEMLGASTSRSVFFDQSAALAASQGWRQARTRGLEHAQSQADAVSSILDEVTVSVTSFVTLSGSSGRFPVTITNGLDVPVTVGVRFFSESPSTRIPDVEVTEISPGQSLTTTVTAEAGQATTSAVTASLVTAEGTIVGVPAPFTVRSSVVGRVVWVFLALAVLLVVVAVARRVVRARRRRRVASPEGR</sequence>
<dbReference type="InterPro" id="IPR046112">
    <property type="entry name" value="DUF6049"/>
</dbReference>
<protein>
    <recommendedName>
        <fullName evidence="4">Glycoprotein</fullName>
    </recommendedName>
</protein>
<feature type="transmembrane region" description="Helical" evidence="1">
    <location>
        <begin position="682"/>
        <end position="703"/>
    </location>
</feature>
<gene>
    <name evidence="2" type="ORF">CLV56_1900</name>
</gene>
<accession>A0A2M9BIA0</accession>
<dbReference type="AlphaFoldDB" id="A0A2M9BIA0"/>
<reference evidence="2 3" key="1">
    <citation type="submission" date="2017-11" db="EMBL/GenBank/DDBJ databases">
        <title>Genomic Encyclopedia of Archaeal and Bacterial Type Strains, Phase II (KMG-II): From Individual Species to Whole Genera.</title>
        <authorList>
            <person name="Goeker M."/>
        </authorList>
    </citation>
    <scope>NUCLEOTIDE SEQUENCE [LARGE SCALE GENOMIC DNA]</scope>
    <source>
        <strain evidence="2 3">DSM 27763</strain>
    </source>
</reference>
<evidence type="ECO:0000256" key="1">
    <source>
        <dbReference type="SAM" id="Phobius"/>
    </source>
</evidence>
<organism evidence="2 3">
    <name type="scientific">Mumia flava</name>
    <dbReference type="NCBI Taxonomy" id="1348852"/>
    <lineage>
        <taxon>Bacteria</taxon>
        <taxon>Bacillati</taxon>
        <taxon>Actinomycetota</taxon>
        <taxon>Actinomycetes</taxon>
        <taxon>Propionibacteriales</taxon>
        <taxon>Nocardioidaceae</taxon>
        <taxon>Mumia</taxon>
    </lineage>
</organism>
<keyword evidence="3" id="KW-1185">Reference proteome</keyword>
<comment type="caution">
    <text evidence="2">The sequence shown here is derived from an EMBL/GenBank/DDBJ whole genome shotgun (WGS) entry which is preliminary data.</text>
</comment>
<evidence type="ECO:0000313" key="3">
    <source>
        <dbReference type="Proteomes" id="UP000230842"/>
    </source>
</evidence>
<dbReference type="Proteomes" id="UP000230842">
    <property type="component" value="Unassembled WGS sequence"/>
</dbReference>
<name>A0A2M9BIA0_9ACTN</name>
<evidence type="ECO:0008006" key="4">
    <source>
        <dbReference type="Google" id="ProtNLM"/>
    </source>
</evidence>
<evidence type="ECO:0000313" key="2">
    <source>
        <dbReference type="EMBL" id="PJJ57662.1"/>
    </source>
</evidence>
<keyword evidence="1" id="KW-0472">Membrane</keyword>
<keyword evidence="1" id="KW-1133">Transmembrane helix</keyword>
<dbReference type="EMBL" id="PGEZ01000001">
    <property type="protein sequence ID" value="PJJ57662.1"/>
    <property type="molecule type" value="Genomic_DNA"/>
</dbReference>
<dbReference type="RefSeq" id="WP_039363281.1">
    <property type="nucleotide sequence ID" value="NZ_PGEZ01000001.1"/>
</dbReference>